<evidence type="ECO:0000313" key="13">
    <source>
        <dbReference type="EMBL" id="KAJ6829676.1"/>
    </source>
</evidence>
<dbReference type="SUPFAM" id="SSF52833">
    <property type="entry name" value="Thioredoxin-like"/>
    <property type="match status" value="1"/>
</dbReference>
<feature type="transmembrane region" description="Helical" evidence="11">
    <location>
        <begin position="215"/>
        <end position="236"/>
    </location>
</feature>
<evidence type="ECO:0000256" key="10">
    <source>
        <dbReference type="SAM" id="MobiDB-lite"/>
    </source>
</evidence>
<feature type="compositionally biased region" description="Low complexity" evidence="10">
    <location>
        <begin position="1"/>
        <end position="21"/>
    </location>
</feature>
<evidence type="ECO:0000256" key="6">
    <source>
        <dbReference type="ARBA" id="ARBA00023002"/>
    </source>
</evidence>
<dbReference type="AlphaFoldDB" id="A0AAX6GLQ6"/>
<protein>
    <submittedName>
        <fullName evidence="13">Thiol-disulfide oxidoreductase LTO1-like</fullName>
    </submittedName>
</protein>
<dbReference type="Pfam" id="PF07884">
    <property type="entry name" value="VKOR"/>
    <property type="match status" value="1"/>
</dbReference>
<evidence type="ECO:0000256" key="7">
    <source>
        <dbReference type="ARBA" id="ARBA00023136"/>
    </source>
</evidence>
<feature type="compositionally biased region" description="Pro residues" evidence="10">
    <location>
        <begin position="22"/>
        <end position="32"/>
    </location>
</feature>
<dbReference type="PANTHER" id="PTHR34573:SF1">
    <property type="entry name" value="VITAMIN K EPOXIDE REDUCTASE DOMAIN-CONTAINING PROTEIN"/>
    <property type="match status" value="1"/>
</dbReference>
<reference evidence="13" key="2">
    <citation type="submission" date="2023-04" db="EMBL/GenBank/DDBJ databases">
        <authorList>
            <person name="Bruccoleri R.E."/>
            <person name="Oakeley E.J."/>
            <person name="Faust A.-M."/>
            <person name="Dessus-Babus S."/>
            <person name="Altorfer M."/>
            <person name="Burckhardt D."/>
            <person name="Oertli M."/>
            <person name="Naumann U."/>
            <person name="Petersen F."/>
            <person name="Wong J."/>
        </authorList>
    </citation>
    <scope>NUCLEOTIDE SEQUENCE</scope>
    <source>
        <strain evidence="13">GSM-AAB239-AS_SAM_17_03QT</strain>
        <tissue evidence="13">Leaf</tissue>
    </source>
</reference>
<keyword evidence="4" id="KW-0874">Quinone</keyword>
<proteinExistence type="inferred from homology"/>
<comment type="subcellular location">
    <subcellularLocation>
        <location evidence="1">Membrane</location>
        <topology evidence="1">Multi-pass membrane protein</topology>
    </subcellularLocation>
</comment>
<organism evidence="13 14">
    <name type="scientific">Iris pallida</name>
    <name type="common">Sweet iris</name>
    <dbReference type="NCBI Taxonomy" id="29817"/>
    <lineage>
        <taxon>Eukaryota</taxon>
        <taxon>Viridiplantae</taxon>
        <taxon>Streptophyta</taxon>
        <taxon>Embryophyta</taxon>
        <taxon>Tracheophyta</taxon>
        <taxon>Spermatophyta</taxon>
        <taxon>Magnoliopsida</taxon>
        <taxon>Liliopsida</taxon>
        <taxon>Asparagales</taxon>
        <taxon>Iridaceae</taxon>
        <taxon>Iridoideae</taxon>
        <taxon>Irideae</taxon>
        <taxon>Iris</taxon>
    </lineage>
</organism>
<keyword evidence="5 11" id="KW-1133">Transmembrane helix</keyword>
<dbReference type="InterPro" id="IPR012932">
    <property type="entry name" value="VKOR"/>
</dbReference>
<evidence type="ECO:0000256" key="4">
    <source>
        <dbReference type="ARBA" id="ARBA00022719"/>
    </source>
</evidence>
<evidence type="ECO:0000256" key="1">
    <source>
        <dbReference type="ARBA" id="ARBA00004141"/>
    </source>
</evidence>
<dbReference type="GO" id="GO:0016020">
    <property type="term" value="C:membrane"/>
    <property type="evidence" value="ECO:0007669"/>
    <property type="project" value="UniProtKB-SubCell"/>
</dbReference>
<dbReference type="Gene3D" id="3.40.30.10">
    <property type="entry name" value="Glutaredoxin"/>
    <property type="match status" value="1"/>
</dbReference>
<dbReference type="EMBL" id="JANAVB010018199">
    <property type="protein sequence ID" value="KAJ6829676.1"/>
    <property type="molecule type" value="Genomic_DNA"/>
</dbReference>
<comment type="similarity">
    <text evidence="2">Belongs to the VKOR family.</text>
</comment>
<dbReference type="Proteomes" id="UP001140949">
    <property type="component" value="Unassembled WGS sequence"/>
</dbReference>
<evidence type="ECO:0000256" key="9">
    <source>
        <dbReference type="ARBA" id="ARBA00023284"/>
    </source>
</evidence>
<feature type="domain" description="Vitamin K epoxide reductase" evidence="12">
    <location>
        <begin position="67"/>
        <end position="206"/>
    </location>
</feature>
<keyword evidence="3 11" id="KW-0812">Transmembrane</keyword>
<feature type="transmembrane region" description="Helical" evidence="11">
    <location>
        <begin position="180"/>
        <end position="203"/>
    </location>
</feature>
<evidence type="ECO:0000256" key="2">
    <source>
        <dbReference type="ARBA" id="ARBA00006214"/>
    </source>
</evidence>
<dbReference type="InterPro" id="IPR036249">
    <property type="entry name" value="Thioredoxin-like_sf"/>
</dbReference>
<evidence type="ECO:0000259" key="12">
    <source>
        <dbReference type="SMART" id="SM00756"/>
    </source>
</evidence>
<keyword evidence="7 11" id="KW-0472">Membrane</keyword>
<dbReference type="SMART" id="SM00756">
    <property type="entry name" value="VKc"/>
    <property type="match status" value="1"/>
</dbReference>
<dbReference type="InterPro" id="IPR044698">
    <property type="entry name" value="VKOR/LTO1"/>
</dbReference>
<accession>A0AAX6GLQ6</accession>
<keyword evidence="14" id="KW-1185">Reference proteome</keyword>
<evidence type="ECO:0000256" key="3">
    <source>
        <dbReference type="ARBA" id="ARBA00022692"/>
    </source>
</evidence>
<evidence type="ECO:0000256" key="11">
    <source>
        <dbReference type="SAM" id="Phobius"/>
    </source>
</evidence>
<evidence type="ECO:0000256" key="5">
    <source>
        <dbReference type="ARBA" id="ARBA00022989"/>
    </source>
</evidence>
<feature type="transmembrane region" description="Helical" evidence="11">
    <location>
        <begin position="116"/>
        <end position="136"/>
    </location>
</feature>
<dbReference type="GO" id="GO:0016491">
    <property type="term" value="F:oxidoreductase activity"/>
    <property type="evidence" value="ECO:0007669"/>
    <property type="project" value="UniProtKB-KW"/>
</dbReference>
<dbReference type="PANTHER" id="PTHR34573">
    <property type="entry name" value="VKC DOMAIN-CONTAINING PROTEIN"/>
    <property type="match status" value="1"/>
</dbReference>
<name>A0AAX6GLQ6_IRIPA</name>
<gene>
    <name evidence="13" type="ORF">M6B38_356600</name>
</gene>
<dbReference type="InterPro" id="IPR038354">
    <property type="entry name" value="VKOR_sf"/>
</dbReference>
<evidence type="ECO:0000256" key="8">
    <source>
        <dbReference type="ARBA" id="ARBA00023157"/>
    </source>
</evidence>
<dbReference type="CDD" id="cd12916">
    <property type="entry name" value="VKOR_1"/>
    <property type="match status" value="1"/>
</dbReference>
<evidence type="ECO:0000313" key="14">
    <source>
        <dbReference type="Proteomes" id="UP001140949"/>
    </source>
</evidence>
<keyword evidence="9" id="KW-0676">Redox-active center</keyword>
<reference evidence="13" key="1">
    <citation type="journal article" date="2023" name="GigaByte">
        <title>Genome assembly of the bearded iris, Iris pallida Lam.</title>
        <authorList>
            <person name="Bruccoleri R.E."/>
            <person name="Oakeley E.J."/>
            <person name="Faust A.M.E."/>
            <person name="Altorfer M."/>
            <person name="Dessus-Babus S."/>
            <person name="Burckhardt D."/>
            <person name="Oertli M."/>
            <person name="Naumann U."/>
            <person name="Petersen F."/>
            <person name="Wong J."/>
        </authorList>
    </citation>
    <scope>NUCLEOTIDE SEQUENCE</scope>
    <source>
        <strain evidence="13">GSM-AAB239-AS_SAM_17_03QT</strain>
    </source>
</reference>
<sequence>MASISAALAISRSPFPTTSRIPPHPTPPPPPLSSLARLPIKCSSGPSPKADTEQEEATEGKASSLLGISSSAWRAGLGGLGFLETGYLSYSKLTNSEAFCPAAGGCSDILNSDYSYVFGFPLPLIGMVAYGLVALLSVQQTRKNLVTEVGETGAQLILLGTTSSMATASAYFLYLLSTKFAGMSCSYCILSALLSFSLFFSTFQDFGLENVRKVVGLQLATVGVVAAALSSSYMMVSPQVSRSSEVSLEPFETEITNQSSPLAISLAKHLHSIGAKMYGAFWCSHCIEQKQMFGQEAAKILDYVECFPEGAGKGRKIAALCAAAGIEGFPTWTIKDKVLSGEQELSALAEASGFVLEDSRPS</sequence>
<dbReference type="Gene3D" id="1.20.1440.130">
    <property type="entry name" value="VKOR domain"/>
    <property type="match status" value="1"/>
</dbReference>
<feature type="transmembrane region" description="Helical" evidence="11">
    <location>
        <begin position="156"/>
        <end position="174"/>
    </location>
</feature>
<dbReference type="GO" id="GO:0048038">
    <property type="term" value="F:quinone binding"/>
    <property type="evidence" value="ECO:0007669"/>
    <property type="project" value="UniProtKB-KW"/>
</dbReference>
<feature type="region of interest" description="Disordered" evidence="10">
    <location>
        <begin position="1"/>
        <end position="62"/>
    </location>
</feature>
<comment type="caution">
    <text evidence="13">The sequence shown here is derived from an EMBL/GenBank/DDBJ whole genome shotgun (WGS) entry which is preliminary data.</text>
</comment>
<keyword evidence="6" id="KW-0560">Oxidoreductase</keyword>
<keyword evidence="8" id="KW-1015">Disulfide bond</keyword>